<feature type="transmembrane region" description="Helical" evidence="5">
    <location>
        <begin position="205"/>
        <end position="223"/>
    </location>
</feature>
<comment type="caution">
    <text evidence="6">The sequence shown here is derived from an EMBL/GenBank/DDBJ whole genome shotgun (WGS) entry which is preliminary data.</text>
</comment>
<dbReference type="GO" id="GO:0022857">
    <property type="term" value="F:transmembrane transporter activity"/>
    <property type="evidence" value="ECO:0007669"/>
    <property type="project" value="TreeGrafter"/>
</dbReference>
<name>A0A545V345_9HYPO</name>
<dbReference type="InterPro" id="IPR036259">
    <property type="entry name" value="MFS_trans_sf"/>
</dbReference>
<evidence type="ECO:0000313" key="7">
    <source>
        <dbReference type="Proteomes" id="UP000315783"/>
    </source>
</evidence>
<evidence type="ECO:0000256" key="5">
    <source>
        <dbReference type="SAM" id="Phobius"/>
    </source>
</evidence>
<evidence type="ECO:0000256" key="1">
    <source>
        <dbReference type="ARBA" id="ARBA00004141"/>
    </source>
</evidence>
<evidence type="ECO:0000256" key="3">
    <source>
        <dbReference type="ARBA" id="ARBA00022989"/>
    </source>
</evidence>
<dbReference type="Proteomes" id="UP000315783">
    <property type="component" value="Unassembled WGS sequence"/>
</dbReference>
<feature type="transmembrane region" description="Helical" evidence="5">
    <location>
        <begin position="53"/>
        <end position="73"/>
    </location>
</feature>
<protein>
    <submittedName>
        <fullName evidence="6">MFS transporter</fullName>
    </submittedName>
</protein>
<keyword evidence="3 5" id="KW-1133">Transmembrane helix</keyword>
<keyword evidence="2 5" id="KW-0812">Transmembrane</keyword>
<comment type="subcellular location">
    <subcellularLocation>
        <location evidence="1">Membrane</location>
        <topology evidence="1">Multi-pass membrane protein</topology>
    </subcellularLocation>
</comment>
<dbReference type="GO" id="GO:0016020">
    <property type="term" value="C:membrane"/>
    <property type="evidence" value="ECO:0007669"/>
    <property type="project" value="UniProtKB-SubCell"/>
</dbReference>
<sequence>MDFQMEFRSDLHEKALILSRSSTSFFYVVAASILATEIGLQLGGFLTDKFGPWPVLATAFGAFVFSVLCAFCIPETVHLNKTSYNEEAVEEEPAAQSTTQSMRSAILAAYKGITTAMAALFWGDKKLGILLLTLLMVALSSHSIKLLLLYTSYRYQMAFDKVCCVTSIHTIETASQFFLNAIFLPLTAQALLSFNFSARRKDAMFVRWGLVVAAVGLFGVGLAPKIGYMIAALVLYTFVSAYSGGMLGLLSQLTSEGHLAALFATTRVLASVGSLLGVPLSKCLFQVGEELGTAWAGLPYLVLGGIYTLTAVVVFATTSAAASE</sequence>
<dbReference type="PANTHER" id="PTHR23507">
    <property type="entry name" value="ZGC:174356"/>
    <property type="match status" value="1"/>
</dbReference>
<gene>
    <name evidence="6" type="ORF">IF1G_04706</name>
</gene>
<keyword evidence="4 5" id="KW-0472">Membrane</keyword>
<organism evidence="6 7">
    <name type="scientific">Cordyceps javanica</name>
    <dbReference type="NCBI Taxonomy" id="43265"/>
    <lineage>
        <taxon>Eukaryota</taxon>
        <taxon>Fungi</taxon>
        <taxon>Dikarya</taxon>
        <taxon>Ascomycota</taxon>
        <taxon>Pezizomycotina</taxon>
        <taxon>Sordariomycetes</taxon>
        <taxon>Hypocreomycetidae</taxon>
        <taxon>Hypocreales</taxon>
        <taxon>Cordycipitaceae</taxon>
        <taxon>Cordyceps</taxon>
    </lineage>
</organism>
<feature type="transmembrane region" description="Helical" evidence="5">
    <location>
        <begin position="127"/>
        <end position="150"/>
    </location>
</feature>
<feature type="transmembrane region" description="Helical" evidence="5">
    <location>
        <begin position="259"/>
        <end position="280"/>
    </location>
</feature>
<feature type="transmembrane region" description="Helical" evidence="5">
    <location>
        <begin position="300"/>
        <end position="322"/>
    </location>
</feature>
<dbReference type="PANTHER" id="PTHR23507:SF1">
    <property type="entry name" value="FI18259P1-RELATED"/>
    <property type="match status" value="1"/>
</dbReference>
<keyword evidence="7" id="KW-1185">Reference proteome</keyword>
<proteinExistence type="predicted"/>
<evidence type="ECO:0000256" key="4">
    <source>
        <dbReference type="ARBA" id="ARBA00023136"/>
    </source>
</evidence>
<dbReference type="SUPFAM" id="SSF103473">
    <property type="entry name" value="MFS general substrate transporter"/>
    <property type="match status" value="1"/>
</dbReference>
<dbReference type="Gene3D" id="1.20.1250.20">
    <property type="entry name" value="MFS general substrate transporter like domains"/>
    <property type="match status" value="1"/>
</dbReference>
<dbReference type="STRING" id="43265.A0A545V345"/>
<feature type="transmembrane region" description="Helical" evidence="5">
    <location>
        <begin position="24"/>
        <end position="47"/>
    </location>
</feature>
<evidence type="ECO:0000313" key="6">
    <source>
        <dbReference type="EMBL" id="TQV96123.1"/>
    </source>
</evidence>
<evidence type="ECO:0000256" key="2">
    <source>
        <dbReference type="ARBA" id="ARBA00022692"/>
    </source>
</evidence>
<reference evidence="6 7" key="1">
    <citation type="journal article" date="2019" name="Appl. Microbiol. Biotechnol.">
        <title>Genome sequence of Isaria javanica and comparative genome analysis insights into family S53 peptidase evolution in fungal entomopathogens.</title>
        <authorList>
            <person name="Lin R."/>
            <person name="Zhang X."/>
            <person name="Xin B."/>
            <person name="Zou M."/>
            <person name="Gao Y."/>
            <person name="Qin F."/>
            <person name="Hu Q."/>
            <person name="Xie B."/>
            <person name="Cheng X."/>
        </authorList>
    </citation>
    <scope>NUCLEOTIDE SEQUENCE [LARGE SCALE GENOMIC DNA]</scope>
    <source>
        <strain evidence="6 7">IJ1G</strain>
    </source>
</reference>
<accession>A0A545V345</accession>
<dbReference type="EMBL" id="SPUK01000006">
    <property type="protein sequence ID" value="TQV96123.1"/>
    <property type="molecule type" value="Genomic_DNA"/>
</dbReference>
<feature type="transmembrane region" description="Helical" evidence="5">
    <location>
        <begin position="229"/>
        <end position="250"/>
    </location>
</feature>
<dbReference type="AlphaFoldDB" id="A0A545V345"/>